<dbReference type="Proteomes" id="UP000466514">
    <property type="component" value="Chromosome"/>
</dbReference>
<dbReference type="EMBL" id="AP022574">
    <property type="protein sequence ID" value="BBX69408.1"/>
    <property type="molecule type" value="Genomic_DNA"/>
</dbReference>
<gene>
    <name evidence="1" type="ORF">MPSYJ_28690</name>
</gene>
<dbReference type="KEGG" id="mpsc:MPSYJ_28690"/>
<dbReference type="AlphaFoldDB" id="A0A7I7MAX2"/>
<sequence length="89" mass="10185">MSLCLHDNVVSCTVTCLHRLSSAELEDVFADYQRVVKGLKTAQAERDRSQQELQALRDYLGPELPQRRRCRRCGDRLPYGSRGLCADCR</sequence>
<name>A0A7I7MAX2_9MYCO</name>
<evidence type="ECO:0000313" key="1">
    <source>
        <dbReference type="EMBL" id="BBX69408.1"/>
    </source>
</evidence>
<protein>
    <submittedName>
        <fullName evidence="1">Uncharacterized protein</fullName>
    </submittedName>
</protein>
<proteinExistence type="predicted"/>
<accession>A0A7I7MAX2</accession>
<organism evidence="1 2">
    <name type="scientific">Mycolicibacterium psychrotolerans</name>
    <dbReference type="NCBI Taxonomy" id="216929"/>
    <lineage>
        <taxon>Bacteria</taxon>
        <taxon>Bacillati</taxon>
        <taxon>Actinomycetota</taxon>
        <taxon>Actinomycetes</taxon>
        <taxon>Mycobacteriales</taxon>
        <taxon>Mycobacteriaceae</taxon>
        <taxon>Mycolicibacterium</taxon>
    </lineage>
</organism>
<reference evidence="1 2" key="1">
    <citation type="journal article" date="2019" name="Emerg. Microbes Infect.">
        <title>Comprehensive subspecies identification of 175 nontuberculous mycobacteria species based on 7547 genomic profiles.</title>
        <authorList>
            <person name="Matsumoto Y."/>
            <person name="Kinjo T."/>
            <person name="Motooka D."/>
            <person name="Nabeya D."/>
            <person name="Jung N."/>
            <person name="Uechi K."/>
            <person name="Horii T."/>
            <person name="Iida T."/>
            <person name="Fujita J."/>
            <person name="Nakamura S."/>
        </authorList>
    </citation>
    <scope>NUCLEOTIDE SEQUENCE [LARGE SCALE GENOMIC DNA]</scope>
    <source>
        <strain evidence="1 2">JCM 13323</strain>
    </source>
</reference>
<evidence type="ECO:0000313" key="2">
    <source>
        <dbReference type="Proteomes" id="UP000466514"/>
    </source>
</evidence>
<keyword evidence="2" id="KW-1185">Reference proteome</keyword>